<dbReference type="GO" id="GO:0046653">
    <property type="term" value="P:tetrahydrofolate metabolic process"/>
    <property type="evidence" value="ECO:0007669"/>
    <property type="project" value="TreeGrafter"/>
</dbReference>
<evidence type="ECO:0000256" key="1">
    <source>
        <dbReference type="ARBA" id="ARBA00010854"/>
    </source>
</evidence>
<protein>
    <submittedName>
        <fullName evidence="6">Methyltransferase</fullName>
    </submittedName>
</protein>
<dbReference type="FunFam" id="3.40.50.280:FF:000003">
    <property type="entry name" value="Dimethylamine methyltransferase corrinoid protein"/>
    <property type="match status" value="1"/>
</dbReference>
<dbReference type="PANTHER" id="PTHR45833">
    <property type="entry name" value="METHIONINE SYNTHASE"/>
    <property type="match status" value="1"/>
</dbReference>
<dbReference type="GO" id="GO:0005829">
    <property type="term" value="C:cytosol"/>
    <property type="evidence" value="ECO:0007669"/>
    <property type="project" value="TreeGrafter"/>
</dbReference>
<evidence type="ECO:0000259" key="5">
    <source>
        <dbReference type="PROSITE" id="PS51337"/>
    </source>
</evidence>
<dbReference type="Pfam" id="PF02310">
    <property type="entry name" value="B12-binding"/>
    <property type="match status" value="1"/>
</dbReference>
<dbReference type="AlphaFoldDB" id="A0A0S7WIM9"/>
<reference evidence="6 7" key="1">
    <citation type="journal article" date="2015" name="Microbiome">
        <title>Genomic resolution of linkages in carbon, nitrogen, and sulfur cycling among widespread estuary sediment bacteria.</title>
        <authorList>
            <person name="Baker B.J."/>
            <person name="Lazar C.S."/>
            <person name="Teske A.P."/>
            <person name="Dick G.J."/>
        </authorList>
    </citation>
    <scope>NUCLEOTIDE SEQUENCE [LARGE SCALE GENOMIC DNA]</scope>
    <source>
        <strain evidence="6">DG_26</strain>
    </source>
</reference>
<dbReference type="PROSITE" id="PS51337">
    <property type="entry name" value="B12_BINDING_NTER"/>
    <property type="match status" value="1"/>
</dbReference>
<feature type="domain" description="B12-binding N-terminal" evidence="5">
    <location>
        <begin position="1"/>
        <end position="88"/>
    </location>
</feature>
<keyword evidence="6" id="KW-0489">Methyltransferase</keyword>
<dbReference type="SMART" id="SM01018">
    <property type="entry name" value="B12-binding_2"/>
    <property type="match status" value="1"/>
</dbReference>
<organism evidence="6 7">
    <name type="scientific">candidate division TA06 bacterium DG_26</name>
    <dbReference type="NCBI Taxonomy" id="1703771"/>
    <lineage>
        <taxon>Bacteria</taxon>
        <taxon>Bacteria division TA06</taxon>
    </lineage>
</organism>
<proteinExistence type="inferred from homology"/>
<comment type="similarity">
    <text evidence="1">Belongs to the methylamine corrinoid protein family.</text>
</comment>
<sequence>MDILADISQHLAQGDHERVSQLTKKALEQHTSPEEILNKALIEGMNVVGTRYRNHEIFLPDVLLAAKAMYAGMDVLRPLFLKGGIPTSGKVVLGTVQGDLHDIGKNLVGIMLKGAGFEVIDLGSNVAPEKFIGVAKQEDAGVIGMSALLTTTMPVMGRVVELLKREGLTHRIKTIIGGAPVSEKFAAEIGADAYGYDSAHAIECIKELMNEV</sequence>
<dbReference type="GO" id="GO:0050667">
    <property type="term" value="P:homocysteine metabolic process"/>
    <property type="evidence" value="ECO:0007669"/>
    <property type="project" value="TreeGrafter"/>
</dbReference>
<feature type="domain" description="B12-binding" evidence="4">
    <location>
        <begin position="88"/>
        <end position="212"/>
    </location>
</feature>
<dbReference type="GO" id="GO:0032259">
    <property type="term" value="P:methylation"/>
    <property type="evidence" value="ECO:0007669"/>
    <property type="project" value="UniProtKB-KW"/>
</dbReference>
<dbReference type="Proteomes" id="UP000051124">
    <property type="component" value="Unassembled WGS sequence"/>
</dbReference>
<accession>A0A0S7WIM9</accession>
<dbReference type="GO" id="GO:0008705">
    <property type="term" value="F:methionine synthase activity"/>
    <property type="evidence" value="ECO:0007669"/>
    <property type="project" value="TreeGrafter"/>
</dbReference>
<dbReference type="Pfam" id="PF02607">
    <property type="entry name" value="B12-binding_2"/>
    <property type="match status" value="1"/>
</dbReference>
<dbReference type="SUPFAM" id="SSF52242">
    <property type="entry name" value="Cobalamin (vitamin B12)-binding domain"/>
    <property type="match status" value="1"/>
</dbReference>
<dbReference type="EMBL" id="LIZT01000034">
    <property type="protein sequence ID" value="KPJ49974.1"/>
    <property type="molecule type" value="Genomic_DNA"/>
</dbReference>
<dbReference type="InterPro" id="IPR003759">
    <property type="entry name" value="Cbl-bd_cap"/>
</dbReference>
<dbReference type="PROSITE" id="PS51332">
    <property type="entry name" value="B12_BINDING"/>
    <property type="match status" value="1"/>
</dbReference>
<comment type="caution">
    <text evidence="6">The sequence shown here is derived from an EMBL/GenBank/DDBJ whole genome shotgun (WGS) entry which is preliminary data.</text>
</comment>
<evidence type="ECO:0000259" key="4">
    <source>
        <dbReference type="PROSITE" id="PS51332"/>
    </source>
</evidence>
<evidence type="ECO:0000256" key="2">
    <source>
        <dbReference type="ARBA" id="ARBA00022723"/>
    </source>
</evidence>
<dbReference type="InterPro" id="IPR036724">
    <property type="entry name" value="Cobalamin-bd_sf"/>
</dbReference>
<dbReference type="CDD" id="cd02070">
    <property type="entry name" value="corrinoid_protein_B12-BD"/>
    <property type="match status" value="1"/>
</dbReference>
<keyword evidence="2" id="KW-0479">Metal-binding</keyword>
<dbReference type="SUPFAM" id="SSF47644">
    <property type="entry name" value="Methionine synthase domain"/>
    <property type="match status" value="1"/>
</dbReference>
<dbReference type="Gene3D" id="1.10.1240.10">
    <property type="entry name" value="Methionine synthase domain"/>
    <property type="match status" value="1"/>
</dbReference>
<dbReference type="GO" id="GO:0046872">
    <property type="term" value="F:metal ion binding"/>
    <property type="evidence" value="ECO:0007669"/>
    <property type="project" value="UniProtKB-KW"/>
</dbReference>
<dbReference type="PANTHER" id="PTHR45833:SF1">
    <property type="entry name" value="METHIONINE SYNTHASE"/>
    <property type="match status" value="1"/>
</dbReference>
<dbReference type="InterPro" id="IPR006158">
    <property type="entry name" value="Cobalamin-bd"/>
</dbReference>
<gene>
    <name evidence="6" type="ORF">AMJ40_04290</name>
</gene>
<name>A0A0S7WIM9_UNCT6</name>
<evidence type="ECO:0000313" key="6">
    <source>
        <dbReference type="EMBL" id="KPJ49974.1"/>
    </source>
</evidence>
<dbReference type="Gene3D" id="3.40.50.280">
    <property type="entry name" value="Cobalamin-binding domain"/>
    <property type="match status" value="1"/>
</dbReference>
<dbReference type="InterPro" id="IPR050554">
    <property type="entry name" value="Met_Synthase/Corrinoid"/>
</dbReference>
<keyword evidence="6" id="KW-0808">Transferase</keyword>
<dbReference type="GO" id="GO:0031419">
    <property type="term" value="F:cobalamin binding"/>
    <property type="evidence" value="ECO:0007669"/>
    <property type="project" value="InterPro"/>
</dbReference>
<evidence type="ECO:0000313" key="7">
    <source>
        <dbReference type="Proteomes" id="UP000051124"/>
    </source>
</evidence>
<evidence type="ECO:0000256" key="3">
    <source>
        <dbReference type="ARBA" id="ARBA00023285"/>
    </source>
</evidence>
<keyword evidence="3" id="KW-0170">Cobalt</keyword>
<dbReference type="InterPro" id="IPR036594">
    <property type="entry name" value="Meth_synthase_dom"/>
</dbReference>